<dbReference type="Ensembl" id="ENSSHAT00000009741.2">
    <property type="protein sequence ID" value="ENSSHAP00000009656.2"/>
    <property type="gene ID" value="ENSSHAG00000008356.2"/>
</dbReference>
<evidence type="ECO:0000256" key="1">
    <source>
        <dbReference type="ARBA" id="ARBA00004141"/>
    </source>
</evidence>
<keyword evidence="2 5" id="KW-0812">Transmembrane</keyword>
<feature type="transmembrane region" description="Helical" evidence="5">
    <location>
        <begin position="69"/>
        <end position="92"/>
    </location>
</feature>
<comment type="subcellular location">
    <subcellularLocation>
        <location evidence="1">Membrane</location>
        <topology evidence="1">Multi-pass membrane protein</topology>
    </subcellularLocation>
</comment>
<dbReference type="HOGENOM" id="CLU_093889_0_0_1"/>
<keyword evidence="7" id="KW-1185">Reference proteome</keyword>
<evidence type="ECO:0000256" key="5">
    <source>
        <dbReference type="SAM" id="Phobius"/>
    </source>
</evidence>
<dbReference type="InterPro" id="IPR050579">
    <property type="entry name" value="PMP-22/EMP/MP20-like"/>
</dbReference>
<feature type="transmembrane region" description="Helical" evidence="5">
    <location>
        <begin position="169"/>
        <end position="189"/>
    </location>
</feature>
<dbReference type="eggNOG" id="ENOG502R1C0">
    <property type="taxonomic scope" value="Eukaryota"/>
</dbReference>
<sequence length="296" mass="33808">MAGPEPTTKELMGPKVLTFHTPQVQKVKGDLSYQKVEGPLEKPVLPAQNHWVALLSPWQQQHFMKQTHLYIRTCCTGLCAFTLVLLLCISPMPWVTFLLAKNGLELHAGLWTLCEHHLCWSHVPSPPYYLQISRIFFLLSALSAFILLGWVLNSCRHGKEPTAHLDREVAILSLISGTSLFFCLVLFLMQVKKYTTYKMGSSYLWIFHFNWWGSFLYIVAGVISFFNYKTFGVLPSDTDANEILLTRRRLGINPKMWPTSAREEEEPESEMVVDPIVELESIVPSLDNKNITKPPK</sequence>
<dbReference type="FunCoup" id="G3W2K1">
    <property type="interactions" value="89"/>
</dbReference>
<dbReference type="Gene3D" id="1.20.140.150">
    <property type="match status" value="1"/>
</dbReference>
<accession>G3W2K1</accession>
<dbReference type="PANTHER" id="PTHR10671">
    <property type="entry name" value="EPITHELIAL MEMBRANE PROTEIN-RELATED"/>
    <property type="match status" value="1"/>
</dbReference>
<keyword evidence="3 5" id="KW-1133">Transmembrane helix</keyword>
<feature type="transmembrane region" description="Helical" evidence="5">
    <location>
        <begin position="209"/>
        <end position="228"/>
    </location>
</feature>
<gene>
    <name evidence="6" type="primary">TMEM202</name>
</gene>
<protein>
    <submittedName>
        <fullName evidence="6">Transmembrane protein 202</fullName>
    </submittedName>
</protein>
<reference evidence="6 7" key="1">
    <citation type="journal article" date="2011" name="Proc. Natl. Acad. Sci. U.S.A.">
        <title>Genetic diversity and population structure of the endangered marsupial Sarcophilus harrisii (Tasmanian devil).</title>
        <authorList>
            <person name="Miller W."/>
            <person name="Hayes V.M."/>
            <person name="Ratan A."/>
            <person name="Petersen D.C."/>
            <person name="Wittekindt N.E."/>
            <person name="Miller J."/>
            <person name="Walenz B."/>
            <person name="Knight J."/>
            <person name="Qi J."/>
            <person name="Zhao F."/>
            <person name="Wang Q."/>
            <person name="Bedoya-Reina O.C."/>
            <person name="Katiyar N."/>
            <person name="Tomsho L.P."/>
            <person name="Kasson L.M."/>
            <person name="Hardie R.A."/>
            <person name="Woodbridge P."/>
            <person name="Tindall E.A."/>
            <person name="Bertelsen M.F."/>
            <person name="Dixon D."/>
            <person name="Pyecroft S."/>
            <person name="Helgen K.M."/>
            <person name="Lesk A.M."/>
            <person name="Pringle T.H."/>
            <person name="Patterson N."/>
            <person name="Zhang Y."/>
            <person name="Kreiss A."/>
            <person name="Woods G.M."/>
            <person name="Jones M.E."/>
            <person name="Schuster S.C."/>
        </authorList>
    </citation>
    <scope>NUCLEOTIDE SEQUENCE [LARGE SCALE GENOMIC DNA]</scope>
</reference>
<dbReference type="Proteomes" id="UP000007648">
    <property type="component" value="Unassembled WGS sequence"/>
</dbReference>
<reference evidence="6" key="2">
    <citation type="submission" date="2025-08" db="UniProtKB">
        <authorList>
            <consortium name="Ensembl"/>
        </authorList>
    </citation>
    <scope>IDENTIFICATION</scope>
</reference>
<dbReference type="GeneTree" id="ENSGT00940000163538"/>
<name>G3W2K1_SARHA</name>
<evidence type="ECO:0000256" key="4">
    <source>
        <dbReference type="ARBA" id="ARBA00023136"/>
    </source>
</evidence>
<dbReference type="GO" id="GO:0005886">
    <property type="term" value="C:plasma membrane"/>
    <property type="evidence" value="ECO:0007669"/>
    <property type="project" value="TreeGrafter"/>
</dbReference>
<evidence type="ECO:0000256" key="2">
    <source>
        <dbReference type="ARBA" id="ARBA00022692"/>
    </source>
</evidence>
<organism evidence="6 7">
    <name type="scientific">Sarcophilus harrisii</name>
    <name type="common">Tasmanian devil</name>
    <name type="synonym">Sarcophilus laniarius</name>
    <dbReference type="NCBI Taxonomy" id="9305"/>
    <lineage>
        <taxon>Eukaryota</taxon>
        <taxon>Metazoa</taxon>
        <taxon>Chordata</taxon>
        <taxon>Craniata</taxon>
        <taxon>Vertebrata</taxon>
        <taxon>Euteleostomi</taxon>
        <taxon>Mammalia</taxon>
        <taxon>Metatheria</taxon>
        <taxon>Dasyuromorphia</taxon>
        <taxon>Dasyuridae</taxon>
        <taxon>Sarcophilus</taxon>
    </lineage>
</organism>
<proteinExistence type="predicted"/>
<dbReference type="PANTHER" id="PTHR10671:SF42">
    <property type="entry name" value="TRANSMEMBRANE PROTEIN 202"/>
    <property type="match status" value="1"/>
</dbReference>
<evidence type="ECO:0000256" key="3">
    <source>
        <dbReference type="ARBA" id="ARBA00022989"/>
    </source>
</evidence>
<feature type="transmembrane region" description="Helical" evidence="5">
    <location>
        <begin position="128"/>
        <end position="148"/>
    </location>
</feature>
<keyword evidence="4 5" id="KW-0472">Membrane</keyword>
<dbReference type="AlphaFoldDB" id="G3W2K1"/>
<dbReference type="InParanoid" id="G3W2K1"/>
<reference evidence="6" key="3">
    <citation type="submission" date="2025-09" db="UniProtKB">
        <authorList>
            <consortium name="Ensembl"/>
        </authorList>
    </citation>
    <scope>IDENTIFICATION</scope>
</reference>
<evidence type="ECO:0000313" key="7">
    <source>
        <dbReference type="Proteomes" id="UP000007648"/>
    </source>
</evidence>
<evidence type="ECO:0000313" key="6">
    <source>
        <dbReference type="Ensembl" id="ENSSHAP00000009656.2"/>
    </source>
</evidence>